<comment type="caution">
    <text evidence="6">The sequence shown here is derived from an EMBL/GenBank/DDBJ whole genome shotgun (WGS) entry which is preliminary data.</text>
</comment>
<dbReference type="InterPro" id="IPR029028">
    <property type="entry name" value="Alpha/beta_knot_MTases"/>
</dbReference>
<dbReference type="PANTHER" id="PTHR33603:SF1">
    <property type="entry name" value="RIBOSOMAL RNA LARGE SUBUNIT METHYLTRANSFERASE H"/>
    <property type="match status" value="1"/>
</dbReference>
<reference evidence="7" key="1">
    <citation type="submission" date="2017-09" db="EMBL/GenBank/DDBJ databases">
        <title>Depth-based differentiation of microbial function through sediment-hosted aquifers and enrichment of novel symbionts in the deep terrestrial subsurface.</title>
        <authorList>
            <person name="Probst A.J."/>
            <person name="Ladd B."/>
            <person name="Jarett J.K."/>
            <person name="Geller-Mcgrath D.E."/>
            <person name="Sieber C.M.K."/>
            <person name="Emerson J.B."/>
            <person name="Anantharaman K."/>
            <person name="Thomas B.C."/>
            <person name="Malmstrom R."/>
            <person name="Stieglmeier M."/>
            <person name="Klingl A."/>
            <person name="Woyke T."/>
            <person name="Ryan C.M."/>
            <person name="Banfield J.F."/>
        </authorList>
    </citation>
    <scope>NUCLEOTIDE SEQUENCE [LARGE SCALE GENOMIC DNA]</scope>
</reference>
<evidence type="ECO:0000256" key="1">
    <source>
        <dbReference type="ARBA" id="ARBA00022603"/>
    </source>
</evidence>
<protein>
    <recommendedName>
        <fullName evidence="5">Ribosomal RNA large subunit methyltransferase H</fullName>
        <ecNumber evidence="5">2.1.1.177</ecNumber>
    </recommendedName>
    <alternativeName>
        <fullName evidence="5">23S rRNA (pseudouridine1915-N3)-methyltransferase</fullName>
    </alternativeName>
    <alternativeName>
        <fullName evidence="5">23S rRNA m3Psi1915 methyltransferase</fullName>
    </alternativeName>
    <alternativeName>
        <fullName evidence="5">rRNA (pseudouridine-N3-)-methyltransferase RlmH</fullName>
    </alternativeName>
</protein>
<dbReference type="AlphaFoldDB" id="A0A2H0W3H3"/>
<dbReference type="Proteomes" id="UP000229056">
    <property type="component" value="Unassembled WGS sequence"/>
</dbReference>
<gene>
    <name evidence="5" type="primary">rlmH</name>
    <name evidence="6" type="ORF">COT80_04030</name>
</gene>
<feature type="binding site" evidence="5">
    <location>
        <begin position="122"/>
        <end position="127"/>
    </location>
    <ligand>
        <name>S-adenosyl-L-methionine</name>
        <dbReference type="ChEBI" id="CHEBI:59789"/>
    </ligand>
</feature>
<comment type="subcellular location">
    <subcellularLocation>
        <location evidence="5">Cytoplasm</location>
    </subcellularLocation>
</comment>
<proteinExistence type="inferred from homology"/>
<feature type="binding site" evidence="5">
    <location>
        <position position="103"/>
    </location>
    <ligand>
        <name>S-adenosyl-L-methionine</name>
        <dbReference type="ChEBI" id="CHEBI:59789"/>
    </ligand>
</feature>
<comment type="similarity">
    <text evidence="4 5">Belongs to the RNA methyltransferase RlmH family.</text>
</comment>
<accession>A0A2H0W3H3</accession>
<comment type="catalytic activity">
    <reaction evidence="5">
        <text>pseudouridine(1915) in 23S rRNA + S-adenosyl-L-methionine = N(3)-methylpseudouridine(1915) in 23S rRNA + S-adenosyl-L-homocysteine + H(+)</text>
        <dbReference type="Rhea" id="RHEA:42752"/>
        <dbReference type="Rhea" id="RHEA-COMP:10221"/>
        <dbReference type="Rhea" id="RHEA-COMP:10222"/>
        <dbReference type="ChEBI" id="CHEBI:15378"/>
        <dbReference type="ChEBI" id="CHEBI:57856"/>
        <dbReference type="ChEBI" id="CHEBI:59789"/>
        <dbReference type="ChEBI" id="CHEBI:65314"/>
        <dbReference type="ChEBI" id="CHEBI:74486"/>
        <dbReference type="EC" id="2.1.1.177"/>
    </reaction>
</comment>
<dbReference type="PIRSF" id="PIRSF004505">
    <property type="entry name" value="MT_bac"/>
    <property type="match status" value="1"/>
</dbReference>
<keyword evidence="5" id="KW-0698">rRNA processing</keyword>
<keyword evidence="1 5" id="KW-0489">Methyltransferase</keyword>
<evidence type="ECO:0000313" key="6">
    <source>
        <dbReference type="EMBL" id="PIS05909.1"/>
    </source>
</evidence>
<comment type="function">
    <text evidence="5">Specifically methylates the pseudouridine at position 1915 (m3Psi1915) in 23S rRNA.</text>
</comment>
<dbReference type="CDD" id="cd18081">
    <property type="entry name" value="RlmH-like"/>
    <property type="match status" value="1"/>
</dbReference>
<dbReference type="GO" id="GO:0005737">
    <property type="term" value="C:cytoplasm"/>
    <property type="evidence" value="ECO:0007669"/>
    <property type="project" value="UniProtKB-SubCell"/>
</dbReference>
<keyword evidence="5" id="KW-0963">Cytoplasm</keyword>
<dbReference type="PANTHER" id="PTHR33603">
    <property type="entry name" value="METHYLTRANSFERASE"/>
    <property type="match status" value="1"/>
</dbReference>
<dbReference type="EMBL" id="PEZY01000012">
    <property type="protein sequence ID" value="PIS05909.1"/>
    <property type="molecule type" value="Genomic_DNA"/>
</dbReference>
<dbReference type="InterPro" id="IPR029026">
    <property type="entry name" value="tRNA_m1G_MTases_N"/>
</dbReference>
<evidence type="ECO:0000313" key="7">
    <source>
        <dbReference type="Proteomes" id="UP000229056"/>
    </source>
</evidence>
<sequence>MLNITLLTIGKIKDKSINDLILEYLKRLKPYAKINIEELKSESFKVDNKNKAKEVEGERILNYLKKYPDSQVILLTENGKTFDSVEFSDFINNENTHFIFVIAGSLGFSKAVENKIKTSLSLSKMTFTHEMARLILLEQIYRAITIHKKKEYHY</sequence>
<dbReference type="SUPFAM" id="SSF75217">
    <property type="entry name" value="alpha/beta knot"/>
    <property type="match status" value="1"/>
</dbReference>
<evidence type="ECO:0000256" key="2">
    <source>
        <dbReference type="ARBA" id="ARBA00022679"/>
    </source>
</evidence>
<dbReference type="Gene3D" id="3.40.1280.10">
    <property type="match status" value="1"/>
</dbReference>
<name>A0A2H0W3H3_9BACT</name>
<evidence type="ECO:0000256" key="3">
    <source>
        <dbReference type="ARBA" id="ARBA00022691"/>
    </source>
</evidence>
<evidence type="ECO:0000256" key="4">
    <source>
        <dbReference type="ARBA" id="ARBA00038303"/>
    </source>
</evidence>
<evidence type="ECO:0000256" key="5">
    <source>
        <dbReference type="HAMAP-Rule" id="MF_00658"/>
    </source>
</evidence>
<feature type="binding site" evidence="5">
    <location>
        <position position="75"/>
    </location>
    <ligand>
        <name>S-adenosyl-L-methionine</name>
        <dbReference type="ChEBI" id="CHEBI:59789"/>
    </ligand>
</feature>
<comment type="subunit">
    <text evidence="5">Homodimer.</text>
</comment>
<keyword evidence="2 5" id="KW-0808">Transferase</keyword>
<dbReference type="HAMAP" id="MF_00658">
    <property type="entry name" value="23SrRNA_methyltr_H"/>
    <property type="match status" value="1"/>
</dbReference>
<dbReference type="InterPro" id="IPR003742">
    <property type="entry name" value="RlmH-like"/>
</dbReference>
<dbReference type="Pfam" id="PF02590">
    <property type="entry name" value="SPOUT_MTase"/>
    <property type="match status" value="1"/>
</dbReference>
<dbReference type="EC" id="2.1.1.177" evidence="5"/>
<dbReference type="GO" id="GO:0070038">
    <property type="term" value="F:rRNA (pseudouridine-N3-)-methyltransferase activity"/>
    <property type="evidence" value="ECO:0007669"/>
    <property type="project" value="UniProtKB-UniRule"/>
</dbReference>
<organism evidence="6 7">
    <name type="scientific">Candidatus Buchananbacteria bacterium CG10_big_fil_rev_8_21_14_0_10_33_19</name>
    <dbReference type="NCBI Taxonomy" id="1974525"/>
    <lineage>
        <taxon>Bacteria</taxon>
        <taxon>Candidatus Buchananiibacteriota</taxon>
    </lineage>
</organism>
<keyword evidence="3 5" id="KW-0949">S-adenosyl-L-methionine</keyword>